<feature type="transmembrane region" description="Helical" evidence="1">
    <location>
        <begin position="343"/>
        <end position="363"/>
    </location>
</feature>
<feature type="transmembrane region" description="Helical" evidence="1">
    <location>
        <begin position="202"/>
        <end position="221"/>
    </location>
</feature>
<reference evidence="3 4" key="1">
    <citation type="submission" date="2021-01" db="EMBL/GenBank/DDBJ databases">
        <title>Genomic Encyclopedia of Type Strains, Phase IV (KMG-IV): sequencing the most valuable type-strain genomes for metagenomic binning, comparative biology and taxonomic classification.</title>
        <authorList>
            <person name="Goeker M."/>
        </authorList>
    </citation>
    <scope>NUCLEOTIDE SEQUENCE [LARGE SCALE GENOMIC DNA]</scope>
    <source>
        <strain evidence="3 4">DSM 24436</strain>
    </source>
</reference>
<protein>
    <submittedName>
        <fullName evidence="3">Membrane protease YdiL (CAAX protease family)</fullName>
    </submittedName>
</protein>
<dbReference type="InterPro" id="IPR052710">
    <property type="entry name" value="CAAX_protease"/>
</dbReference>
<feature type="transmembrane region" description="Helical" evidence="1">
    <location>
        <begin position="241"/>
        <end position="264"/>
    </location>
</feature>
<dbReference type="PANTHER" id="PTHR36435">
    <property type="entry name" value="SLR1288 PROTEIN"/>
    <property type="match status" value="1"/>
</dbReference>
<gene>
    <name evidence="3" type="ORF">JOC49_001842</name>
</gene>
<feature type="transmembrane region" description="Helical" evidence="1">
    <location>
        <begin position="12"/>
        <end position="29"/>
    </location>
</feature>
<keyword evidence="1" id="KW-0812">Transmembrane</keyword>
<keyword evidence="3" id="KW-0378">Hydrolase</keyword>
<accession>A0ABS2MSA4</accession>
<feature type="transmembrane region" description="Helical" evidence="1">
    <location>
        <begin position="120"/>
        <end position="139"/>
    </location>
</feature>
<name>A0ABS2MSA4_9FIRM</name>
<evidence type="ECO:0000313" key="4">
    <source>
        <dbReference type="Proteomes" id="UP000767854"/>
    </source>
</evidence>
<feature type="transmembrane region" description="Helical" evidence="1">
    <location>
        <begin position="151"/>
        <end position="169"/>
    </location>
</feature>
<dbReference type="RefSeq" id="WP_204664565.1">
    <property type="nucleotide sequence ID" value="NZ_JAFBDT010000015.1"/>
</dbReference>
<dbReference type="Proteomes" id="UP000767854">
    <property type="component" value="Unassembled WGS sequence"/>
</dbReference>
<dbReference type="Pfam" id="PF02517">
    <property type="entry name" value="Rce1-like"/>
    <property type="match status" value="1"/>
</dbReference>
<dbReference type="InterPro" id="IPR003675">
    <property type="entry name" value="Rce1/LyrA-like_dom"/>
</dbReference>
<organism evidence="3 4">
    <name type="scientific">Fusibacter tunisiensis</name>
    <dbReference type="NCBI Taxonomy" id="1008308"/>
    <lineage>
        <taxon>Bacteria</taxon>
        <taxon>Bacillati</taxon>
        <taxon>Bacillota</taxon>
        <taxon>Clostridia</taxon>
        <taxon>Eubacteriales</taxon>
        <taxon>Eubacteriales Family XII. Incertae Sedis</taxon>
        <taxon>Fusibacter</taxon>
    </lineage>
</organism>
<comment type="caution">
    <text evidence="3">The sequence shown here is derived from an EMBL/GenBank/DDBJ whole genome shotgun (WGS) entry which is preliminary data.</text>
</comment>
<feature type="transmembrane region" description="Helical" evidence="1">
    <location>
        <begin position="76"/>
        <end position="100"/>
    </location>
</feature>
<feature type="transmembrane region" description="Helical" evidence="1">
    <location>
        <begin position="175"/>
        <end position="195"/>
    </location>
</feature>
<evidence type="ECO:0000313" key="3">
    <source>
        <dbReference type="EMBL" id="MBM7562298.1"/>
    </source>
</evidence>
<keyword evidence="1" id="KW-1133">Transmembrane helix</keyword>
<dbReference type="PANTHER" id="PTHR36435:SF1">
    <property type="entry name" value="CAAX AMINO TERMINAL PROTEASE FAMILY PROTEIN"/>
    <property type="match status" value="1"/>
</dbReference>
<evidence type="ECO:0000256" key="1">
    <source>
        <dbReference type="SAM" id="Phobius"/>
    </source>
</evidence>
<keyword evidence="3" id="KW-0645">Protease</keyword>
<feature type="domain" description="CAAX prenyl protease 2/Lysostaphin resistance protein A-like" evidence="2">
    <location>
        <begin position="120"/>
        <end position="207"/>
    </location>
</feature>
<keyword evidence="1" id="KW-0472">Membrane</keyword>
<evidence type="ECO:0000259" key="2">
    <source>
        <dbReference type="Pfam" id="PF02517"/>
    </source>
</evidence>
<proteinExistence type="predicted"/>
<feature type="transmembrane region" description="Helical" evidence="1">
    <location>
        <begin position="35"/>
        <end position="56"/>
    </location>
</feature>
<dbReference type="GO" id="GO:0008233">
    <property type="term" value="F:peptidase activity"/>
    <property type="evidence" value="ECO:0007669"/>
    <property type="project" value="UniProtKB-KW"/>
</dbReference>
<sequence length="365" mass="40409">MNTNHFKISEANLLFLVLAFVFLTLGAYVQSVDTIIGLIITEYGILLLPILIYAWATKKDIKRVFRLKKIPFKVAILIVVMALFLVPVIALVNLLALFIIELFSTSVAVPIPTATSLGDLILYLFVISFTAGVCEEFFFRGMVLNAYENEVDMKRAVIFSAVLFGVFHFNPQNLLGPITLGLIFGYLVQLTGSIWAGVIAHAANNAVAVIIGFVVNLSSNGVSSEYVEGFQSDPVLDAPEVILGVIVFYAILSIASFVGVKAMLSRIMRYYPRYEVGDTLLVKAKPYEIITVEDETLHIEPRFTTSGPIVPMVTDLQRLKEVKAVSKYKIWRGDGIRVNAMKLLPLAVTLIFYGYVIYSVYVVGV</sequence>
<dbReference type="GO" id="GO:0006508">
    <property type="term" value="P:proteolysis"/>
    <property type="evidence" value="ECO:0007669"/>
    <property type="project" value="UniProtKB-KW"/>
</dbReference>
<dbReference type="EMBL" id="JAFBDT010000015">
    <property type="protein sequence ID" value="MBM7562298.1"/>
    <property type="molecule type" value="Genomic_DNA"/>
</dbReference>
<keyword evidence="4" id="KW-1185">Reference proteome</keyword>